<dbReference type="Pfam" id="PF02911">
    <property type="entry name" value="Formyl_trans_C"/>
    <property type="match status" value="1"/>
</dbReference>
<feature type="domain" description="Formyl transferase N-terminal" evidence="5">
    <location>
        <begin position="5"/>
        <end position="172"/>
    </location>
</feature>
<evidence type="ECO:0000259" key="6">
    <source>
        <dbReference type="Pfam" id="PF02911"/>
    </source>
</evidence>
<name>A0A6J7XXW4_9ZZZZ</name>
<dbReference type="HAMAP" id="MF_00182">
    <property type="entry name" value="Formyl_trans"/>
    <property type="match status" value="1"/>
</dbReference>
<feature type="domain" description="Formyl transferase C-terminal" evidence="6">
    <location>
        <begin position="197"/>
        <end position="292"/>
    </location>
</feature>
<dbReference type="EC" id="2.1.2.9" evidence="2"/>
<dbReference type="AlphaFoldDB" id="A0A6J7XXW4"/>
<dbReference type="SUPFAM" id="SSF50486">
    <property type="entry name" value="FMT C-terminal domain-like"/>
    <property type="match status" value="1"/>
</dbReference>
<dbReference type="InterPro" id="IPR005793">
    <property type="entry name" value="Formyl_trans_C"/>
</dbReference>
<evidence type="ECO:0000256" key="2">
    <source>
        <dbReference type="ARBA" id="ARBA00012261"/>
    </source>
</evidence>
<gene>
    <name evidence="7" type="ORF">UFOPK3181_00359</name>
    <name evidence="8" type="ORF">UFOPK3520_00197</name>
</gene>
<sequence>MRIGVAATPSVALPVLNWLASSSHEIACVITQPDRPSGRGQEISASPVAKWAIENGTHLLRPESPHDLVGHVEDLDCVITIGYGILLPEEILTLPRQGFLNLHFSLLPAYRGAAPVQRAIENGETITGVTVFALDKGMDTGPIYTSAQLAIDPTWRTGELMEALAQMGPDVVEAALTAIANGVSPQKQVGISSAAPKISKKEAEINWSQSADEILRKVRAFYPAPGAWSTWDGAGFKLTRAKISQGELSIGEIAIIDGDVVVGCGSKTALSLLTVVPAGKKEMKAGDWARGARLSPGAHFG</sequence>
<reference evidence="8" key="1">
    <citation type="submission" date="2020-05" db="EMBL/GenBank/DDBJ databases">
        <authorList>
            <person name="Chiriac C."/>
            <person name="Salcher M."/>
            <person name="Ghai R."/>
            <person name="Kavagutti S V."/>
        </authorList>
    </citation>
    <scope>NUCLEOTIDE SEQUENCE</scope>
</reference>
<dbReference type="PANTHER" id="PTHR11138:SF5">
    <property type="entry name" value="METHIONYL-TRNA FORMYLTRANSFERASE, MITOCHONDRIAL"/>
    <property type="match status" value="1"/>
</dbReference>
<accession>A0A6J7XXW4</accession>
<proteinExistence type="inferred from homology"/>
<dbReference type="GO" id="GO:0005829">
    <property type="term" value="C:cytosol"/>
    <property type="evidence" value="ECO:0007669"/>
    <property type="project" value="TreeGrafter"/>
</dbReference>
<dbReference type="InterPro" id="IPR041711">
    <property type="entry name" value="Met-tRNA-FMT_N"/>
</dbReference>
<evidence type="ECO:0000259" key="5">
    <source>
        <dbReference type="Pfam" id="PF00551"/>
    </source>
</evidence>
<evidence type="ECO:0000256" key="4">
    <source>
        <dbReference type="ARBA" id="ARBA00022917"/>
    </source>
</evidence>
<keyword evidence="4" id="KW-0648">Protein biosynthesis</keyword>
<evidence type="ECO:0000256" key="1">
    <source>
        <dbReference type="ARBA" id="ARBA00010699"/>
    </source>
</evidence>
<dbReference type="InterPro" id="IPR002376">
    <property type="entry name" value="Formyl_transf_N"/>
</dbReference>
<dbReference type="InterPro" id="IPR036477">
    <property type="entry name" value="Formyl_transf_N_sf"/>
</dbReference>
<dbReference type="EMBL" id="CAFABG010000015">
    <property type="protein sequence ID" value="CAB4823339.1"/>
    <property type="molecule type" value="Genomic_DNA"/>
</dbReference>
<evidence type="ECO:0000313" key="7">
    <source>
        <dbReference type="EMBL" id="CAB4823339.1"/>
    </source>
</evidence>
<evidence type="ECO:0000313" key="8">
    <source>
        <dbReference type="EMBL" id="CAB5239376.1"/>
    </source>
</evidence>
<organism evidence="8">
    <name type="scientific">freshwater metagenome</name>
    <dbReference type="NCBI Taxonomy" id="449393"/>
    <lineage>
        <taxon>unclassified sequences</taxon>
        <taxon>metagenomes</taxon>
        <taxon>ecological metagenomes</taxon>
    </lineage>
</organism>
<dbReference type="Gene3D" id="3.40.50.12230">
    <property type="match status" value="1"/>
</dbReference>
<dbReference type="InterPro" id="IPR044135">
    <property type="entry name" value="Met-tRNA-FMT_C"/>
</dbReference>
<dbReference type="GO" id="GO:0004479">
    <property type="term" value="F:methionyl-tRNA formyltransferase activity"/>
    <property type="evidence" value="ECO:0007669"/>
    <property type="project" value="UniProtKB-EC"/>
</dbReference>
<dbReference type="CDD" id="cd08704">
    <property type="entry name" value="Met_tRNA_FMT_C"/>
    <property type="match status" value="1"/>
</dbReference>
<evidence type="ECO:0000256" key="3">
    <source>
        <dbReference type="ARBA" id="ARBA00022679"/>
    </source>
</evidence>
<protein>
    <recommendedName>
        <fullName evidence="2">methionyl-tRNA formyltransferase</fullName>
        <ecNumber evidence="2">2.1.2.9</ecNumber>
    </recommendedName>
</protein>
<dbReference type="NCBIfam" id="TIGR00460">
    <property type="entry name" value="fmt"/>
    <property type="match status" value="1"/>
</dbReference>
<comment type="similarity">
    <text evidence="1">Belongs to the Fmt family.</text>
</comment>
<dbReference type="CDD" id="cd08646">
    <property type="entry name" value="FMT_core_Met-tRNA-FMT_N"/>
    <property type="match status" value="1"/>
</dbReference>
<keyword evidence="3" id="KW-0808">Transferase</keyword>
<dbReference type="Pfam" id="PF00551">
    <property type="entry name" value="Formyl_trans_N"/>
    <property type="match status" value="1"/>
</dbReference>
<dbReference type="InterPro" id="IPR011034">
    <property type="entry name" value="Formyl_transferase-like_C_sf"/>
</dbReference>
<dbReference type="InterPro" id="IPR005794">
    <property type="entry name" value="Fmt"/>
</dbReference>
<dbReference type="PANTHER" id="PTHR11138">
    <property type="entry name" value="METHIONYL-TRNA FORMYLTRANSFERASE"/>
    <property type="match status" value="1"/>
</dbReference>
<dbReference type="SUPFAM" id="SSF53328">
    <property type="entry name" value="Formyltransferase"/>
    <property type="match status" value="1"/>
</dbReference>
<dbReference type="EMBL" id="CAFBSF010000006">
    <property type="protein sequence ID" value="CAB5239376.1"/>
    <property type="molecule type" value="Genomic_DNA"/>
</dbReference>